<dbReference type="InterPro" id="IPR029753">
    <property type="entry name" value="D-isomer_DH_CS"/>
</dbReference>
<dbReference type="InterPro" id="IPR006140">
    <property type="entry name" value="D-isomer_DH_NAD-bd"/>
</dbReference>
<sequence length="331" mass="35317">DLPYSRSMASFKITRVLIADDIEQECVDVLKQASIEVTVATKQTREQLLESLPAHDAVIVRSATKITAELLEAGGKGRLRLVGRAGTGVDNIDVPAASRNGVLVMNTPQANSRSAAELTCALIMSLSRHVAQADASMKAGKWARKDYMGEEVYGRTLAVVGLGRIGREVASRMQAFGMTVIGYDPIVSKEDAAAINIESLPLEEIWPRADYITVHVPLIPATENLINNEVLSKCKKGVRIINVARGGIVDESALLTGLEDGRVGGAALDVFLEEPPKDRSLASHPRVIATPHLGASTIDAQLRVASEVAENIVALNKGTLMGVLNAKDVIA</sequence>
<name>A0AAN4ZGF2_9BILA</name>
<evidence type="ECO:0000259" key="9">
    <source>
        <dbReference type="Pfam" id="PF00389"/>
    </source>
</evidence>
<evidence type="ECO:0000256" key="2">
    <source>
        <dbReference type="ARBA" id="ARBA00011881"/>
    </source>
</evidence>
<evidence type="ECO:0000313" key="11">
    <source>
        <dbReference type="EMBL" id="GMR37437.1"/>
    </source>
</evidence>
<dbReference type="GO" id="GO:0051287">
    <property type="term" value="F:NAD binding"/>
    <property type="evidence" value="ECO:0007669"/>
    <property type="project" value="InterPro"/>
</dbReference>
<comment type="subunit">
    <text evidence="2">Homotetramer.</text>
</comment>
<evidence type="ECO:0000256" key="1">
    <source>
        <dbReference type="ARBA" id="ARBA00005854"/>
    </source>
</evidence>
<reference evidence="12" key="1">
    <citation type="submission" date="2022-10" db="EMBL/GenBank/DDBJ databases">
        <title>Genome assembly of Pristionchus species.</title>
        <authorList>
            <person name="Yoshida K."/>
            <person name="Sommer R.J."/>
        </authorList>
    </citation>
    <scope>NUCLEOTIDE SEQUENCE [LARGE SCALE GENOMIC DNA]</scope>
    <source>
        <strain evidence="12">RS5460</strain>
    </source>
</reference>
<dbReference type="EMBL" id="BTRK01000002">
    <property type="protein sequence ID" value="GMR37437.1"/>
    <property type="molecule type" value="Genomic_DNA"/>
</dbReference>
<feature type="domain" description="D-isomer specific 2-hydroxyacid dehydrogenase catalytic" evidence="9">
    <location>
        <begin position="16"/>
        <end position="318"/>
    </location>
</feature>
<dbReference type="InterPro" id="IPR036291">
    <property type="entry name" value="NAD(P)-bd_dom_sf"/>
</dbReference>
<evidence type="ECO:0000313" key="12">
    <source>
        <dbReference type="Proteomes" id="UP001328107"/>
    </source>
</evidence>
<proteinExistence type="inferred from homology"/>
<dbReference type="PANTHER" id="PTHR42938:SF22">
    <property type="entry name" value="D-3-PHOSPHOGLYCERATE DEHYDROGENASE"/>
    <property type="match status" value="1"/>
</dbReference>
<dbReference type="AlphaFoldDB" id="A0AAN4ZGF2"/>
<keyword evidence="12" id="KW-1185">Reference proteome</keyword>
<dbReference type="PANTHER" id="PTHR42938">
    <property type="entry name" value="FORMATE DEHYDROGENASE 1"/>
    <property type="match status" value="1"/>
</dbReference>
<evidence type="ECO:0000256" key="4">
    <source>
        <dbReference type="ARBA" id="ARBA00022553"/>
    </source>
</evidence>
<dbReference type="CDD" id="cd12173">
    <property type="entry name" value="PGDH_4"/>
    <property type="match status" value="1"/>
</dbReference>
<dbReference type="FunFam" id="3.40.50.720:FF:000021">
    <property type="entry name" value="D-3-phosphoglycerate dehydrogenase"/>
    <property type="match status" value="1"/>
</dbReference>
<dbReference type="SUPFAM" id="SSF52283">
    <property type="entry name" value="Formate/glycerate dehydrogenase catalytic domain-like"/>
    <property type="match status" value="1"/>
</dbReference>
<keyword evidence="5" id="KW-0007">Acetylation</keyword>
<evidence type="ECO:0000256" key="3">
    <source>
        <dbReference type="ARBA" id="ARBA00021582"/>
    </source>
</evidence>
<dbReference type="Proteomes" id="UP001328107">
    <property type="component" value="Unassembled WGS sequence"/>
</dbReference>
<feature type="non-terminal residue" evidence="11">
    <location>
        <position position="1"/>
    </location>
</feature>
<feature type="domain" description="D-isomer specific 2-hydroxyacid dehydrogenase NAD-binding" evidence="10">
    <location>
        <begin position="121"/>
        <end position="294"/>
    </location>
</feature>
<keyword evidence="4" id="KW-0597">Phosphoprotein</keyword>
<dbReference type="PROSITE" id="PS00065">
    <property type="entry name" value="D_2_HYDROXYACID_DH_1"/>
    <property type="match status" value="1"/>
</dbReference>
<evidence type="ECO:0000256" key="8">
    <source>
        <dbReference type="RuleBase" id="RU003719"/>
    </source>
</evidence>
<keyword evidence="6 8" id="KW-0560">Oxidoreductase</keyword>
<accession>A0AAN4ZGF2</accession>
<dbReference type="Pfam" id="PF02826">
    <property type="entry name" value="2-Hacid_dh_C"/>
    <property type="match status" value="1"/>
</dbReference>
<keyword evidence="7" id="KW-0520">NAD</keyword>
<evidence type="ECO:0000256" key="5">
    <source>
        <dbReference type="ARBA" id="ARBA00022990"/>
    </source>
</evidence>
<dbReference type="GO" id="GO:0004617">
    <property type="term" value="F:phosphoglycerate dehydrogenase activity"/>
    <property type="evidence" value="ECO:0007669"/>
    <property type="project" value="TreeGrafter"/>
</dbReference>
<organism evidence="11 12">
    <name type="scientific">Pristionchus mayeri</name>
    <dbReference type="NCBI Taxonomy" id="1317129"/>
    <lineage>
        <taxon>Eukaryota</taxon>
        <taxon>Metazoa</taxon>
        <taxon>Ecdysozoa</taxon>
        <taxon>Nematoda</taxon>
        <taxon>Chromadorea</taxon>
        <taxon>Rhabditida</taxon>
        <taxon>Rhabditina</taxon>
        <taxon>Diplogasteromorpha</taxon>
        <taxon>Diplogasteroidea</taxon>
        <taxon>Neodiplogasteridae</taxon>
        <taxon>Pristionchus</taxon>
    </lineage>
</organism>
<comment type="similarity">
    <text evidence="1 8">Belongs to the D-isomer specific 2-hydroxyacid dehydrogenase family.</text>
</comment>
<dbReference type="SUPFAM" id="SSF51735">
    <property type="entry name" value="NAD(P)-binding Rossmann-fold domains"/>
    <property type="match status" value="1"/>
</dbReference>
<dbReference type="InterPro" id="IPR006139">
    <property type="entry name" value="D-isomer_2_OHA_DH_cat_dom"/>
</dbReference>
<comment type="caution">
    <text evidence="11">The sequence shown here is derived from an EMBL/GenBank/DDBJ whole genome shotgun (WGS) entry which is preliminary data.</text>
</comment>
<evidence type="ECO:0000256" key="7">
    <source>
        <dbReference type="ARBA" id="ARBA00023027"/>
    </source>
</evidence>
<dbReference type="InterPro" id="IPR029752">
    <property type="entry name" value="D-isomer_DH_CS1"/>
</dbReference>
<dbReference type="Gene3D" id="3.40.50.720">
    <property type="entry name" value="NAD(P)-binding Rossmann-like Domain"/>
    <property type="match status" value="2"/>
</dbReference>
<gene>
    <name evidence="11" type="ORF">PMAYCL1PPCAC_07632</name>
</gene>
<protein>
    <recommendedName>
        <fullName evidence="3">D-3-phosphoglycerate dehydrogenase</fullName>
    </recommendedName>
</protein>
<evidence type="ECO:0000256" key="6">
    <source>
        <dbReference type="ARBA" id="ARBA00023002"/>
    </source>
</evidence>
<evidence type="ECO:0000259" key="10">
    <source>
        <dbReference type="Pfam" id="PF02826"/>
    </source>
</evidence>
<dbReference type="Pfam" id="PF00389">
    <property type="entry name" value="2-Hacid_dh"/>
    <property type="match status" value="1"/>
</dbReference>
<dbReference type="PROSITE" id="PS00671">
    <property type="entry name" value="D_2_HYDROXYACID_DH_3"/>
    <property type="match status" value="1"/>
</dbReference>